<accession>A0ABR7TP06</accession>
<sequence>MKAIKKSLPLSCPSCASPLKVTSLACEACDTMVSGSFELPLLARLAADDLQFVIDFVKSSGSLKVMAQQLGLSYPTVRNRLDDIIHNIETIEKNIKTSP</sequence>
<evidence type="ECO:0000259" key="1">
    <source>
        <dbReference type="Pfam" id="PF09862"/>
    </source>
</evidence>
<comment type="caution">
    <text evidence="3">The sequence shown here is derived from an EMBL/GenBank/DDBJ whole genome shotgun (WGS) entry which is preliminary data.</text>
</comment>
<dbReference type="InterPro" id="IPR018658">
    <property type="entry name" value="DUF2089"/>
</dbReference>
<dbReference type="EMBL" id="JACVFC010000002">
    <property type="protein sequence ID" value="MBC9932209.1"/>
    <property type="molecule type" value="Genomic_DNA"/>
</dbReference>
<name>A0ABR7TP06_9BACT</name>
<dbReference type="RefSeq" id="WP_188089342.1">
    <property type="nucleotide sequence ID" value="NZ_JACVFC010000002.1"/>
</dbReference>
<evidence type="ECO:0000259" key="2">
    <source>
        <dbReference type="Pfam" id="PF22747"/>
    </source>
</evidence>
<dbReference type="Pfam" id="PF09862">
    <property type="entry name" value="DUF2089"/>
    <property type="match status" value="1"/>
</dbReference>
<protein>
    <submittedName>
        <fullName evidence="3">DUF2089 family protein</fullName>
    </submittedName>
</protein>
<organism evidence="3 4">
    <name type="scientific">Chitinophaga qingshengii</name>
    <dbReference type="NCBI Taxonomy" id="1569794"/>
    <lineage>
        <taxon>Bacteria</taxon>
        <taxon>Pseudomonadati</taxon>
        <taxon>Bacteroidota</taxon>
        <taxon>Chitinophagia</taxon>
        <taxon>Chitinophagales</taxon>
        <taxon>Chitinophagaceae</taxon>
        <taxon>Chitinophaga</taxon>
    </lineage>
</organism>
<keyword evidence="4" id="KW-1185">Reference proteome</keyword>
<reference evidence="3 4" key="1">
    <citation type="submission" date="2020-09" db="EMBL/GenBank/DDBJ databases">
        <title>Genome sequences of type strains of Chitinophaga qingshengii and Chitinophaga varians.</title>
        <authorList>
            <person name="Kittiwongwattana C."/>
        </authorList>
    </citation>
    <scope>NUCLEOTIDE SEQUENCE [LARGE SCALE GENOMIC DNA]</scope>
    <source>
        <strain evidence="3 4">JCM 30026</strain>
    </source>
</reference>
<feature type="domain" description="DUF2089" evidence="1">
    <location>
        <begin position="45"/>
        <end position="89"/>
    </location>
</feature>
<gene>
    <name evidence="3" type="ORF">ICL07_17620</name>
</gene>
<dbReference type="Proteomes" id="UP000659124">
    <property type="component" value="Unassembled WGS sequence"/>
</dbReference>
<evidence type="ECO:0000313" key="4">
    <source>
        <dbReference type="Proteomes" id="UP000659124"/>
    </source>
</evidence>
<proteinExistence type="predicted"/>
<dbReference type="InterPro" id="IPR053957">
    <property type="entry name" value="DUF2089_Zn_ribbon"/>
</dbReference>
<evidence type="ECO:0000313" key="3">
    <source>
        <dbReference type="EMBL" id="MBC9932209.1"/>
    </source>
</evidence>
<dbReference type="Pfam" id="PF22747">
    <property type="entry name" value="Zn_ribbon_DUF2089"/>
    <property type="match status" value="1"/>
</dbReference>
<feature type="domain" description="DUF2089" evidence="2">
    <location>
        <begin position="12"/>
        <end position="40"/>
    </location>
</feature>